<comment type="caution">
    <text evidence="1">The sequence shown here is derived from an EMBL/GenBank/DDBJ whole genome shotgun (WGS) entry which is preliminary data.</text>
</comment>
<gene>
    <name evidence="1" type="ORF">H4Q32_012393</name>
</gene>
<evidence type="ECO:0000313" key="2">
    <source>
        <dbReference type="Proteomes" id="UP000830375"/>
    </source>
</evidence>
<accession>A0ABQ8MLS7</accession>
<organism evidence="1 2">
    <name type="scientific">Labeo rohita</name>
    <name type="common">Indian major carp</name>
    <name type="synonym">Cyprinus rohita</name>
    <dbReference type="NCBI Taxonomy" id="84645"/>
    <lineage>
        <taxon>Eukaryota</taxon>
        <taxon>Metazoa</taxon>
        <taxon>Chordata</taxon>
        <taxon>Craniata</taxon>
        <taxon>Vertebrata</taxon>
        <taxon>Euteleostomi</taxon>
        <taxon>Actinopterygii</taxon>
        <taxon>Neopterygii</taxon>
        <taxon>Teleostei</taxon>
        <taxon>Ostariophysi</taxon>
        <taxon>Cypriniformes</taxon>
        <taxon>Cyprinidae</taxon>
        <taxon>Labeoninae</taxon>
        <taxon>Labeonini</taxon>
        <taxon>Labeo</taxon>
    </lineage>
</organism>
<dbReference type="EMBL" id="JACTAM010000006">
    <property type="protein sequence ID" value="KAI2663790.1"/>
    <property type="molecule type" value="Genomic_DNA"/>
</dbReference>
<dbReference type="Proteomes" id="UP000830375">
    <property type="component" value="Unassembled WGS sequence"/>
</dbReference>
<protein>
    <submittedName>
        <fullName evidence="1">Nitric oxide reductase transcription regulator NorR1</fullName>
    </submittedName>
</protein>
<keyword evidence="2" id="KW-1185">Reference proteome</keyword>
<proteinExistence type="predicted"/>
<name>A0ABQ8MLS7_LABRO</name>
<sequence>MRLVGEIQLIGCRLVIHSSKNLREELRDSGNGPSFTADRGHKIPGAYPSISAKGRETLWTGGHSITRRKAKIKGRGNWITRSLDKVGPAKQENHVAWRLERLESFCISFLLRAVYDTLPTPTNLHRWGMREDSLCSLRGSRGALAHILVGCKTALSQERYRWRHDKVLSTLADILEQERRKKHRTHVVQTSLRPDVVIWSEEAKRIILIEQTVPWEDGCEEALERKATKYKDLVQLLVGCGVSGRS</sequence>
<evidence type="ECO:0000313" key="1">
    <source>
        <dbReference type="EMBL" id="KAI2663790.1"/>
    </source>
</evidence>
<reference evidence="1 2" key="1">
    <citation type="submission" date="2022-01" db="EMBL/GenBank/DDBJ databases">
        <title>A high-quality chromosome-level genome assembly of rohu carp, Labeo rohita.</title>
        <authorList>
            <person name="Arick M.A. II"/>
            <person name="Hsu C.-Y."/>
            <person name="Magbanua Z."/>
            <person name="Pechanova O."/>
            <person name="Grover C."/>
            <person name="Miller E."/>
            <person name="Thrash A."/>
            <person name="Ezzel L."/>
            <person name="Alam S."/>
            <person name="Benzie J."/>
            <person name="Hamilton M."/>
            <person name="Karsi A."/>
            <person name="Lawrence M.L."/>
            <person name="Peterson D.G."/>
        </authorList>
    </citation>
    <scope>NUCLEOTIDE SEQUENCE [LARGE SCALE GENOMIC DNA]</scope>
    <source>
        <strain evidence="2">BAU-BD-2019</strain>
        <tissue evidence="1">Blood</tissue>
    </source>
</reference>